<dbReference type="OrthoDB" id="3916745at2759"/>
<sequence length="81" mass="9244">MALVFYYISLDPVKPPLSLMILMGIWSFFCVPETKGLTLEDMDRLFGVPERIESEGMKRTGELEKGSDELIDSVDNANMRR</sequence>
<organism evidence="6 7">
    <name type="scientific">Morchella conica CCBAS932</name>
    <dbReference type="NCBI Taxonomy" id="1392247"/>
    <lineage>
        <taxon>Eukaryota</taxon>
        <taxon>Fungi</taxon>
        <taxon>Dikarya</taxon>
        <taxon>Ascomycota</taxon>
        <taxon>Pezizomycotina</taxon>
        <taxon>Pezizomycetes</taxon>
        <taxon>Pezizales</taxon>
        <taxon>Morchellaceae</taxon>
        <taxon>Morchella</taxon>
    </lineage>
</organism>
<accession>A0A3N4KEE5</accession>
<dbReference type="EMBL" id="ML119177">
    <property type="protein sequence ID" value="RPB07712.1"/>
    <property type="molecule type" value="Genomic_DNA"/>
</dbReference>
<dbReference type="STRING" id="1392247.A0A3N4KEE5"/>
<dbReference type="Gene3D" id="1.20.1250.20">
    <property type="entry name" value="MFS general substrate transporter like domains"/>
    <property type="match status" value="1"/>
</dbReference>
<dbReference type="InterPro" id="IPR036259">
    <property type="entry name" value="MFS_trans_sf"/>
</dbReference>
<evidence type="ECO:0000313" key="6">
    <source>
        <dbReference type="EMBL" id="RPB07712.1"/>
    </source>
</evidence>
<dbReference type="GO" id="GO:0022857">
    <property type="term" value="F:transmembrane transporter activity"/>
    <property type="evidence" value="ECO:0007669"/>
    <property type="project" value="InterPro"/>
</dbReference>
<evidence type="ECO:0000256" key="3">
    <source>
        <dbReference type="ARBA" id="ARBA00022989"/>
    </source>
</evidence>
<comment type="subcellular location">
    <subcellularLocation>
        <location evidence="1">Membrane</location>
    </subcellularLocation>
</comment>
<gene>
    <name evidence="6" type="ORF">P167DRAFT_579053</name>
</gene>
<dbReference type="InParanoid" id="A0A3N4KEE5"/>
<evidence type="ECO:0000313" key="7">
    <source>
        <dbReference type="Proteomes" id="UP000277580"/>
    </source>
</evidence>
<evidence type="ECO:0008006" key="8">
    <source>
        <dbReference type="Google" id="ProtNLM"/>
    </source>
</evidence>
<dbReference type="Proteomes" id="UP000277580">
    <property type="component" value="Unassembled WGS sequence"/>
</dbReference>
<feature type="region of interest" description="Disordered" evidence="5">
    <location>
        <begin position="56"/>
        <end position="81"/>
    </location>
</feature>
<proteinExistence type="predicted"/>
<dbReference type="GO" id="GO:0016020">
    <property type="term" value="C:membrane"/>
    <property type="evidence" value="ECO:0007669"/>
    <property type="project" value="UniProtKB-SubCell"/>
</dbReference>
<keyword evidence="3" id="KW-1133">Transmembrane helix</keyword>
<dbReference type="AlphaFoldDB" id="A0A3N4KEE5"/>
<evidence type="ECO:0000256" key="1">
    <source>
        <dbReference type="ARBA" id="ARBA00004370"/>
    </source>
</evidence>
<feature type="compositionally biased region" description="Basic and acidic residues" evidence="5">
    <location>
        <begin position="56"/>
        <end position="68"/>
    </location>
</feature>
<evidence type="ECO:0000256" key="5">
    <source>
        <dbReference type="SAM" id="MobiDB-lite"/>
    </source>
</evidence>
<dbReference type="Pfam" id="PF00083">
    <property type="entry name" value="Sugar_tr"/>
    <property type="match status" value="1"/>
</dbReference>
<evidence type="ECO:0000256" key="4">
    <source>
        <dbReference type="ARBA" id="ARBA00023136"/>
    </source>
</evidence>
<dbReference type="InterPro" id="IPR005828">
    <property type="entry name" value="MFS_sugar_transport-like"/>
</dbReference>
<reference evidence="6 7" key="1">
    <citation type="journal article" date="2018" name="Nat. Ecol. Evol.">
        <title>Pezizomycetes genomes reveal the molecular basis of ectomycorrhizal truffle lifestyle.</title>
        <authorList>
            <person name="Murat C."/>
            <person name="Payen T."/>
            <person name="Noel B."/>
            <person name="Kuo A."/>
            <person name="Morin E."/>
            <person name="Chen J."/>
            <person name="Kohler A."/>
            <person name="Krizsan K."/>
            <person name="Balestrini R."/>
            <person name="Da Silva C."/>
            <person name="Montanini B."/>
            <person name="Hainaut M."/>
            <person name="Levati E."/>
            <person name="Barry K.W."/>
            <person name="Belfiori B."/>
            <person name="Cichocki N."/>
            <person name="Clum A."/>
            <person name="Dockter R.B."/>
            <person name="Fauchery L."/>
            <person name="Guy J."/>
            <person name="Iotti M."/>
            <person name="Le Tacon F."/>
            <person name="Lindquist E.A."/>
            <person name="Lipzen A."/>
            <person name="Malagnac F."/>
            <person name="Mello A."/>
            <person name="Molinier V."/>
            <person name="Miyauchi S."/>
            <person name="Poulain J."/>
            <person name="Riccioni C."/>
            <person name="Rubini A."/>
            <person name="Sitrit Y."/>
            <person name="Splivallo R."/>
            <person name="Traeger S."/>
            <person name="Wang M."/>
            <person name="Zifcakova L."/>
            <person name="Wipf D."/>
            <person name="Zambonelli A."/>
            <person name="Paolocci F."/>
            <person name="Nowrousian M."/>
            <person name="Ottonello S."/>
            <person name="Baldrian P."/>
            <person name="Spatafora J.W."/>
            <person name="Henrissat B."/>
            <person name="Nagy L.G."/>
            <person name="Aury J.M."/>
            <person name="Wincker P."/>
            <person name="Grigoriev I.V."/>
            <person name="Bonfante P."/>
            <person name="Martin F.M."/>
        </authorList>
    </citation>
    <scope>NUCLEOTIDE SEQUENCE [LARGE SCALE GENOMIC DNA]</scope>
    <source>
        <strain evidence="6 7">CCBAS932</strain>
    </source>
</reference>
<name>A0A3N4KEE5_9PEZI</name>
<keyword evidence="4" id="KW-0472">Membrane</keyword>
<keyword evidence="7" id="KW-1185">Reference proteome</keyword>
<keyword evidence="2" id="KW-0812">Transmembrane</keyword>
<evidence type="ECO:0000256" key="2">
    <source>
        <dbReference type="ARBA" id="ARBA00022692"/>
    </source>
</evidence>
<protein>
    <recommendedName>
        <fullName evidence="8">Major facilitator superfamily (MFS) profile domain-containing protein</fullName>
    </recommendedName>
</protein>